<feature type="non-terminal residue" evidence="1">
    <location>
        <position position="1"/>
    </location>
</feature>
<comment type="caution">
    <text evidence="1">The sequence shown here is derived from an EMBL/GenBank/DDBJ whole genome shotgun (WGS) entry which is preliminary data.</text>
</comment>
<accession>A0ACA9SQQ3</accession>
<sequence length="64" mass="7325">PGSSGMTIPLGMEFEDPEVTLLAKQLKQMTVVAEHEVPQNKQEKKLNQIYLEGAQREINQFRKQ</sequence>
<feature type="non-terminal residue" evidence="1">
    <location>
        <position position="64"/>
    </location>
</feature>
<protein>
    <submittedName>
        <fullName evidence="1">1878_t:CDS:1</fullName>
    </submittedName>
</protein>
<reference evidence="1" key="1">
    <citation type="submission" date="2021-06" db="EMBL/GenBank/DDBJ databases">
        <authorList>
            <person name="Kallberg Y."/>
            <person name="Tangrot J."/>
            <person name="Rosling A."/>
        </authorList>
    </citation>
    <scope>NUCLEOTIDE SEQUENCE</scope>
    <source>
        <strain evidence="1">MA461A</strain>
    </source>
</reference>
<organism evidence="1 2">
    <name type="scientific">Racocetra persica</name>
    <dbReference type="NCBI Taxonomy" id="160502"/>
    <lineage>
        <taxon>Eukaryota</taxon>
        <taxon>Fungi</taxon>
        <taxon>Fungi incertae sedis</taxon>
        <taxon>Mucoromycota</taxon>
        <taxon>Glomeromycotina</taxon>
        <taxon>Glomeromycetes</taxon>
        <taxon>Diversisporales</taxon>
        <taxon>Gigasporaceae</taxon>
        <taxon>Racocetra</taxon>
    </lineage>
</organism>
<dbReference type="Proteomes" id="UP000789920">
    <property type="component" value="Unassembled WGS sequence"/>
</dbReference>
<dbReference type="EMBL" id="CAJVQC010151354">
    <property type="protein sequence ID" value="CAG8846461.1"/>
    <property type="molecule type" value="Genomic_DNA"/>
</dbReference>
<name>A0ACA9SQQ3_9GLOM</name>
<evidence type="ECO:0000313" key="1">
    <source>
        <dbReference type="EMBL" id="CAG8846461.1"/>
    </source>
</evidence>
<keyword evidence="2" id="KW-1185">Reference proteome</keyword>
<gene>
    <name evidence="1" type="ORF">RPERSI_LOCUS34156</name>
</gene>
<evidence type="ECO:0000313" key="2">
    <source>
        <dbReference type="Proteomes" id="UP000789920"/>
    </source>
</evidence>
<proteinExistence type="predicted"/>